<comment type="caution">
    <text evidence="2">The sequence shown here is derived from an EMBL/GenBank/DDBJ whole genome shotgun (WGS) entry which is preliminary data.</text>
</comment>
<feature type="compositionally biased region" description="Acidic residues" evidence="1">
    <location>
        <begin position="212"/>
        <end position="221"/>
    </location>
</feature>
<dbReference type="AlphaFoldDB" id="A0AAW0C0Z2"/>
<protein>
    <submittedName>
        <fullName evidence="2">Uncharacterized protein</fullName>
    </submittedName>
</protein>
<evidence type="ECO:0000313" key="2">
    <source>
        <dbReference type="EMBL" id="KAK7032262.1"/>
    </source>
</evidence>
<organism evidence="2 3">
    <name type="scientific">Paramarasmius palmivorus</name>
    <dbReference type="NCBI Taxonomy" id="297713"/>
    <lineage>
        <taxon>Eukaryota</taxon>
        <taxon>Fungi</taxon>
        <taxon>Dikarya</taxon>
        <taxon>Basidiomycota</taxon>
        <taxon>Agaricomycotina</taxon>
        <taxon>Agaricomycetes</taxon>
        <taxon>Agaricomycetidae</taxon>
        <taxon>Agaricales</taxon>
        <taxon>Marasmiineae</taxon>
        <taxon>Marasmiaceae</taxon>
        <taxon>Paramarasmius</taxon>
    </lineage>
</organism>
<dbReference type="EMBL" id="JAYKXP010000066">
    <property type="protein sequence ID" value="KAK7032262.1"/>
    <property type="molecule type" value="Genomic_DNA"/>
</dbReference>
<evidence type="ECO:0000313" key="3">
    <source>
        <dbReference type="Proteomes" id="UP001383192"/>
    </source>
</evidence>
<proteinExistence type="predicted"/>
<dbReference type="Proteomes" id="UP001383192">
    <property type="component" value="Unassembled WGS sequence"/>
</dbReference>
<feature type="region of interest" description="Disordered" evidence="1">
    <location>
        <begin position="114"/>
        <end position="221"/>
    </location>
</feature>
<keyword evidence="3" id="KW-1185">Reference proteome</keyword>
<feature type="compositionally biased region" description="Low complexity" evidence="1">
    <location>
        <begin position="131"/>
        <end position="143"/>
    </location>
</feature>
<reference evidence="2 3" key="1">
    <citation type="submission" date="2024-01" db="EMBL/GenBank/DDBJ databases">
        <title>A draft genome for a cacao thread blight-causing isolate of Paramarasmius palmivorus.</title>
        <authorList>
            <person name="Baruah I.K."/>
            <person name="Bukari Y."/>
            <person name="Amoako-Attah I."/>
            <person name="Meinhardt L.W."/>
            <person name="Bailey B.A."/>
            <person name="Cohen S.P."/>
        </authorList>
    </citation>
    <scope>NUCLEOTIDE SEQUENCE [LARGE SCALE GENOMIC DNA]</scope>
    <source>
        <strain evidence="2 3">GH-12</strain>
    </source>
</reference>
<evidence type="ECO:0000256" key="1">
    <source>
        <dbReference type="SAM" id="MobiDB-lite"/>
    </source>
</evidence>
<accession>A0AAW0C0Z2</accession>
<name>A0AAW0C0Z2_9AGAR</name>
<sequence>MIGNLVRERMEGYRESFMRLEDLWFETDIGIACGGWIEVFINAVHEYDGLSLKRDGGGSNEESLSSPAANENIQKQRELWKVELVGGVTPPTARMLWPSTEEDLEGERSIEYMPADWNPEEEYRSEYDYPGSSTSSGGEETSTGGEGDVSWNEDEDDARESWDNLRTPVNPKLNPNSWGDVNAEETGGWDEELDKRKISRLPSSNSSTTGWDGDESDDTTS</sequence>
<feature type="compositionally biased region" description="Polar residues" evidence="1">
    <location>
        <begin position="201"/>
        <end position="210"/>
    </location>
</feature>
<gene>
    <name evidence="2" type="ORF">VNI00_013221</name>
</gene>